<dbReference type="RefSeq" id="WP_085927809.1">
    <property type="nucleotide sequence ID" value="NZ_BAABSS010000026.1"/>
</dbReference>
<dbReference type="CDD" id="cd04261">
    <property type="entry name" value="AAK_AKii-LysC-BS"/>
    <property type="match status" value="1"/>
</dbReference>
<evidence type="ECO:0000256" key="8">
    <source>
        <dbReference type="ARBA" id="ARBA00022605"/>
    </source>
</evidence>
<evidence type="ECO:0000256" key="10">
    <source>
        <dbReference type="ARBA" id="ARBA00022741"/>
    </source>
</evidence>
<keyword evidence="8 18" id="KW-0028">Amino-acid biosynthesis</keyword>
<dbReference type="Pfam" id="PF22468">
    <property type="entry name" value="ACT_9"/>
    <property type="match status" value="2"/>
</dbReference>
<comment type="catalytic activity">
    <reaction evidence="15 17">
        <text>L-aspartate + ATP = 4-phospho-L-aspartate + ADP</text>
        <dbReference type="Rhea" id="RHEA:23776"/>
        <dbReference type="ChEBI" id="CHEBI:29991"/>
        <dbReference type="ChEBI" id="CHEBI:30616"/>
        <dbReference type="ChEBI" id="CHEBI:57535"/>
        <dbReference type="ChEBI" id="CHEBI:456216"/>
        <dbReference type="EC" id="2.7.2.4"/>
    </reaction>
</comment>
<dbReference type="GO" id="GO:0019877">
    <property type="term" value="P:diaminopimelate biosynthetic process"/>
    <property type="evidence" value="ECO:0007669"/>
    <property type="project" value="UniProtKB-KW"/>
</dbReference>
<organism evidence="21 23">
    <name type="scientific">Streptomyces platensis</name>
    <dbReference type="NCBI Taxonomy" id="58346"/>
    <lineage>
        <taxon>Bacteria</taxon>
        <taxon>Bacillati</taxon>
        <taxon>Actinomycetota</taxon>
        <taxon>Actinomycetes</taxon>
        <taxon>Kitasatosporales</taxon>
        <taxon>Streptomycetaceae</taxon>
        <taxon>Streptomyces</taxon>
    </lineage>
</organism>
<name>A0AAE6NL53_STRPT</name>
<dbReference type="InterPro" id="IPR001341">
    <property type="entry name" value="Asp_kinase"/>
</dbReference>
<dbReference type="EMBL" id="CP023691">
    <property type="protein sequence ID" value="QEV53810.1"/>
    <property type="molecule type" value="Genomic_DNA"/>
</dbReference>
<dbReference type="GeneID" id="90925775"/>
<comment type="pathway">
    <text evidence="4 18">Amino-acid biosynthesis; L-threonine biosynthesis; L-threonine from L-aspartate: step 1/5.</text>
</comment>
<evidence type="ECO:0000256" key="14">
    <source>
        <dbReference type="ARBA" id="ARBA00023154"/>
    </source>
</evidence>
<dbReference type="PANTHER" id="PTHR21499">
    <property type="entry name" value="ASPARTATE KINASE"/>
    <property type="match status" value="1"/>
</dbReference>
<dbReference type="InterPro" id="IPR045865">
    <property type="entry name" value="ACT-like_dom_sf"/>
</dbReference>
<comment type="pathway">
    <text evidence="3 18">Amino-acid biosynthesis; L-methionine biosynthesis via de novo pathway; L-homoserine from L-aspartate: step 1/3.</text>
</comment>
<dbReference type="NCBIfam" id="TIGR00656">
    <property type="entry name" value="asp_kin_monofn"/>
    <property type="match status" value="1"/>
</dbReference>
<dbReference type="CDD" id="cd04923">
    <property type="entry name" value="ACT_AK-LysC-DapG-like_2"/>
    <property type="match status" value="1"/>
</dbReference>
<dbReference type="Pfam" id="PF00696">
    <property type="entry name" value="AA_kinase"/>
    <property type="match status" value="1"/>
</dbReference>
<dbReference type="GO" id="GO:0005829">
    <property type="term" value="C:cytosol"/>
    <property type="evidence" value="ECO:0007669"/>
    <property type="project" value="TreeGrafter"/>
</dbReference>
<dbReference type="InterPro" id="IPR018042">
    <property type="entry name" value="Aspartate_kinase_CS"/>
</dbReference>
<dbReference type="NCBIfam" id="NF005155">
    <property type="entry name" value="PRK06635.1-4"/>
    <property type="match status" value="1"/>
</dbReference>
<dbReference type="GO" id="GO:0004072">
    <property type="term" value="F:aspartate kinase activity"/>
    <property type="evidence" value="ECO:0007669"/>
    <property type="project" value="UniProtKB-EC"/>
</dbReference>
<evidence type="ECO:0000256" key="15">
    <source>
        <dbReference type="ARBA" id="ARBA00047872"/>
    </source>
</evidence>
<evidence type="ECO:0000256" key="3">
    <source>
        <dbReference type="ARBA" id="ARBA00004986"/>
    </source>
</evidence>
<proteinExistence type="inferred from homology"/>
<feature type="binding site" evidence="16">
    <location>
        <begin position="7"/>
        <end position="10"/>
    </location>
    <ligand>
        <name>ATP</name>
        <dbReference type="ChEBI" id="CHEBI:30616"/>
    </ligand>
</feature>
<comment type="similarity">
    <text evidence="5 17">Belongs to the aspartokinase family.</text>
</comment>
<dbReference type="PANTHER" id="PTHR21499:SF3">
    <property type="entry name" value="ASPARTOKINASE"/>
    <property type="match status" value="1"/>
</dbReference>
<dbReference type="InterPro" id="IPR054352">
    <property type="entry name" value="ACT_Aspartokinase"/>
</dbReference>
<dbReference type="SUPFAM" id="SSF55021">
    <property type="entry name" value="ACT-like"/>
    <property type="match status" value="2"/>
</dbReference>
<evidence type="ECO:0000313" key="22">
    <source>
        <dbReference type="Proteomes" id="UP000194225"/>
    </source>
</evidence>
<dbReference type="AlphaFoldDB" id="A0AAE6NL53"/>
<reference evidence="20 22" key="1">
    <citation type="submission" date="2016-09" db="EMBL/GenBank/DDBJ databases">
        <title>Streptomyces platensis DSM40041, a candidate organism with high potential of specific P450 cytochromes.</title>
        <authorList>
            <person name="Grumaz C."/>
            <person name="Vainshtein Y."/>
            <person name="Kirstahler P."/>
            <person name="Sohn K."/>
        </authorList>
    </citation>
    <scope>NUCLEOTIDE SEQUENCE [LARGE SCALE GENOMIC DNA]</scope>
    <source>
        <strain evidence="20 22">DSM 40041</strain>
    </source>
</reference>
<dbReference type="NCBIfam" id="NF005153">
    <property type="entry name" value="PRK06635.1-1"/>
    <property type="match status" value="1"/>
</dbReference>
<evidence type="ECO:0000256" key="9">
    <source>
        <dbReference type="ARBA" id="ARBA00022679"/>
    </source>
</evidence>
<dbReference type="FunFam" id="3.40.1160.10:FF:000002">
    <property type="entry name" value="Aspartokinase"/>
    <property type="match status" value="1"/>
</dbReference>
<evidence type="ECO:0000313" key="20">
    <source>
        <dbReference type="EMBL" id="OSY37788.1"/>
    </source>
</evidence>
<evidence type="ECO:0000256" key="6">
    <source>
        <dbReference type="ARBA" id="ARBA00013059"/>
    </source>
</evidence>
<feature type="binding site" evidence="16">
    <location>
        <position position="74"/>
    </location>
    <ligand>
        <name>substrate</name>
    </ligand>
</feature>
<feature type="binding site" evidence="16">
    <location>
        <begin position="210"/>
        <end position="211"/>
    </location>
    <ligand>
        <name>ATP</name>
        <dbReference type="ChEBI" id="CHEBI:30616"/>
    </ligand>
</feature>
<feature type="domain" description="ACT" evidence="19">
    <location>
        <begin position="268"/>
        <end position="353"/>
    </location>
</feature>
<dbReference type="GO" id="GO:0009089">
    <property type="term" value="P:lysine biosynthetic process via diaminopimelate"/>
    <property type="evidence" value="ECO:0007669"/>
    <property type="project" value="InterPro"/>
</dbReference>
<evidence type="ECO:0000256" key="5">
    <source>
        <dbReference type="ARBA" id="ARBA00010122"/>
    </source>
</evidence>
<reference evidence="21 23" key="2">
    <citation type="submission" date="2017-09" db="EMBL/GenBank/DDBJ databases">
        <authorList>
            <person name="Lee N."/>
            <person name="Cho B.-K."/>
        </authorList>
    </citation>
    <scope>NUCLEOTIDE SEQUENCE [LARGE SCALE GENOMIC DNA]</scope>
    <source>
        <strain evidence="21 23">ATCC 23948</strain>
    </source>
</reference>
<dbReference type="KEGG" id="spla:CP981_21080"/>
<dbReference type="EC" id="2.7.2.4" evidence="6 17"/>
<dbReference type="Proteomes" id="UP000194225">
    <property type="component" value="Unassembled WGS sequence"/>
</dbReference>
<dbReference type="Gene3D" id="3.40.1160.10">
    <property type="entry name" value="Acetylglutamate kinase-like"/>
    <property type="match status" value="1"/>
</dbReference>
<evidence type="ECO:0000256" key="4">
    <source>
        <dbReference type="ARBA" id="ARBA00005139"/>
    </source>
</evidence>
<evidence type="ECO:0000256" key="16">
    <source>
        <dbReference type="PIRSR" id="PIRSR000726-1"/>
    </source>
</evidence>
<dbReference type="PROSITE" id="PS51671">
    <property type="entry name" value="ACT"/>
    <property type="match status" value="1"/>
</dbReference>
<dbReference type="InterPro" id="IPR041740">
    <property type="entry name" value="AKii-LysC-BS"/>
</dbReference>
<accession>A0AAE6NL53</accession>
<evidence type="ECO:0000259" key="19">
    <source>
        <dbReference type="PROSITE" id="PS51671"/>
    </source>
</evidence>
<dbReference type="PIRSF" id="PIRSF000726">
    <property type="entry name" value="Asp_kin"/>
    <property type="match status" value="1"/>
</dbReference>
<dbReference type="PROSITE" id="PS00324">
    <property type="entry name" value="ASPARTOKINASE"/>
    <property type="match status" value="1"/>
</dbReference>
<dbReference type="CDD" id="cd04913">
    <property type="entry name" value="ACT_AKii-LysC-BS-like_1"/>
    <property type="match status" value="1"/>
</dbReference>
<dbReference type="Proteomes" id="UP000325458">
    <property type="component" value="Chromosome"/>
</dbReference>
<dbReference type="NCBIfam" id="NF005154">
    <property type="entry name" value="PRK06635.1-2"/>
    <property type="match status" value="1"/>
</dbReference>
<dbReference type="NCBIfam" id="TIGR00657">
    <property type="entry name" value="asp_kinases"/>
    <property type="match status" value="1"/>
</dbReference>
<dbReference type="GO" id="GO:0005524">
    <property type="term" value="F:ATP binding"/>
    <property type="evidence" value="ECO:0007669"/>
    <property type="project" value="UniProtKB-KW"/>
</dbReference>
<dbReference type="InterPro" id="IPR036393">
    <property type="entry name" value="AceGlu_kinase-like_sf"/>
</dbReference>
<feature type="binding site" evidence="16">
    <location>
        <position position="47"/>
    </location>
    <ligand>
        <name>substrate</name>
    </ligand>
</feature>
<evidence type="ECO:0000256" key="17">
    <source>
        <dbReference type="RuleBase" id="RU003448"/>
    </source>
</evidence>
<gene>
    <name evidence="20" type="primary">ask</name>
    <name evidence="20" type="ORF">BG653_06338</name>
    <name evidence="21" type="ORF">CP981_21080</name>
</gene>
<evidence type="ECO:0000256" key="13">
    <source>
        <dbReference type="ARBA" id="ARBA00022915"/>
    </source>
</evidence>
<keyword evidence="10 16" id="KW-0547">Nucleotide-binding</keyword>
<evidence type="ECO:0000256" key="11">
    <source>
        <dbReference type="ARBA" id="ARBA00022777"/>
    </source>
</evidence>
<dbReference type="InterPro" id="IPR005260">
    <property type="entry name" value="Asp_kin_monofn"/>
</dbReference>
<feature type="binding site" evidence="16">
    <location>
        <position position="185"/>
    </location>
    <ligand>
        <name>ATP</name>
        <dbReference type="ChEBI" id="CHEBI:30616"/>
    </ligand>
</feature>
<keyword evidence="14" id="KW-0457">Lysine biosynthesis</keyword>
<keyword evidence="22" id="KW-1185">Reference proteome</keyword>
<evidence type="ECO:0000256" key="7">
    <source>
        <dbReference type="ARBA" id="ARBA00016273"/>
    </source>
</evidence>
<evidence type="ECO:0000256" key="12">
    <source>
        <dbReference type="ARBA" id="ARBA00022840"/>
    </source>
</evidence>
<keyword evidence="11 17" id="KW-0418">Kinase</keyword>
<evidence type="ECO:0000313" key="21">
    <source>
        <dbReference type="EMBL" id="QEV53810.1"/>
    </source>
</evidence>
<keyword evidence="9 17" id="KW-0808">Transferase</keyword>
<dbReference type="EMBL" id="MIGA01000064">
    <property type="protein sequence ID" value="OSY37788.1"/>
    <property type="molecule type" value="Genomic_DNA"/>
</dbReference>
<comment type="function">
    <text evidence="1">Catalyzes the phosphorylation of the beta-carboxyl group of aspartic acid with ATP to yield 4-phospho-L-aspartate, which is involved in the branched biosynthetic pathway leading to the biosynthesis of amino acids lysine, threonine, isoleucine and methionine.</text>
</comment>
<dbReference type="Gene3D" id="3.30.70.260">
    <property type="match status" value="2"/>
</dbReference>
<evidence type="ECO:0000256" key="2">
    <source>
        <dbReference type="ARBA" id="ARBA00004766"/>
    </source>
</evidence>
<dbReference type="SUPFAM" id="SSF53633">
    <property type="entry name" value="Carbamate kinase-like"/>
    <property type="match status" value="1"/>
</dbReference>
<evidence type="ECO:0000313" key="23">
    <source>
        <dbReference type="Proteomes" id="UP000325458"/>
    </source>
</evidence>
<evidence type="ECO:0000256" key="1">
    <source>
        <dbReference type="ARBA" id="ARBA00002843"/>
    </source>
</evidence>
<dbReference type="GO" id="GO:0009090">
    <property type="term" value="P:homoserine biosynthetic process"/>
    <property type="evidence" value="ECO:0007669"/>
    <property type="project" value="TreeGrafter"/>
</dbReference>
<feature type="binding site" evidence="16">
    <location>
        <begin position="174"/>
        <end position="175"/>
    </location>
    <ligand>
        <name>ATP</name>
        <dbReference type="ChEBI" id="CHEBI:30616"/>
    </ligand>
</feature>
<dbReference type="InterPro" id="IPR002912">
    <property type="entry name" value="ACT_dom"/>
</dbReference>
<keyword evidence="13" id="KW-0220">Diaminopimelate biosynthesis</keyword>
<protein>
    <recommendedName>
        <fullName evidence="7 17">Aspartokinase</fullName>
        <ecNumber evidence="6 17">2.7.2.4</ecNumber>
    </recommendedName>
</protein>
<comment type="pathway">
    <text evidence="2 18">Amino-acid biosynthesis; L-lysine biosynthesis via DAP pathway; (S)-tetrahydrodipicolinate from L-aspartate: step 1/4.</text>
</comment>
<evidence type="ECO:0000256" key="18">
    <source>
        <dbReference type="RuleBase" id="RU004249"/>
    </source>
</evidence>
<sequence>MGLVVQKYGGSSVADAEGIKRVAKRVVEAKKNGNQVVVVVSAMGDTTDELIDLAQEVSPIPSGREFDMLLTAGERISMALLAMAIKNLGHEAQSFTGSQAGVITDSVHNKARIIDVTPGRIKTSVDEGNIAIVAGFQGVSQDKKDITTLGRGGSDTTAVALAAALDADVCEIYTDVDGVFTADPRVVKKARKIDWISFEDMLELASSGSKVLLHRCVEYARRYNIPIHVRSSFSGLKGTWVSNEPQGDQPMEQAIISGVAHDTSEAKVTVVGVPDKPGEAARIFRAIADSEVNIDMVVQNVSAASTGLTDISFTLPKTEGRKAVAALEKTRAAVGFDSLRYDDQIAKISLVGAGMKTNPGVTATFFEALSNAGVNIELISTSEIRISVVTRADDVNEAVCAVHTAFGLDTDSDEAVVYGGTGR</sequence>
<keyword evidence="12 16" id="KW-0067">ATP-binding</keyword>
<dbReference type="InterPro" id="IPR001048">
    <property type="entry name" value="Asp/Glu/Uridylate_kinase"/>
</dbReference>